<name>A0A8S5NME4_9CAUD</name>
<reference evidence="1" key="1">
    <citation type="journal article" date="2021" name="Proc. Natl. Acad. Sci. U.S.A.">
        <title>A Catalog of Tens of Thousands of Viruses from Human Metagenomes Reveals Hidden Associations with Chronic Diseases.</title>
        <authorList>
            <person name="Tisza M.J."/>
            <person name="Buck C.B."/>
        </authorList>
    </citation>
    <scope>NUCLEOTIDE SEQUENCE</scope>
    <source>
        <strain evidence="1">CtsNK10</strain>
    </source>
</reference>
<accession>A0A8S5NME4</accession>
<evidence type="ECO:0000313" key="1">
    <source>
        <dbReference type="EMBL" id="DAD95408.1"/>
    </source>
</evidence>
<proteinExistence type="predicted"/>
<dbReference type="EMBL" id="BK015191">
    <property type="protein sequence ID" value="DAD95408.1"/>
    <property type="molecule type" value="Genomic_DNA"/>
</dbReference>
<sequence length="31" mass="3825">MRFPSVWLPTLLFVFDQQLWRYRGPLTNLQT</sequence>
<organism evidence="1">
    <name type="scientific">Podoviridae sp. ctsNK10</name>
    <dbReference type="NCBI Taxonomy" id="2826582"/>
    <lineage>
        <taxon>Viruses</taxon>
        <taxon>Duplodnaviria</taxon>
        <taxon>Heunggongvirae</taxon>
        <taxon>Uroviricota</taxon>
        <taxon>Caudoviricetes</taxon>
    </lineage>
</organism>
<protein>
    <submittedName>
        <fullName evidence="1">Uncharacterized protein</fullName>
    </submittedName>
</protein>